<dbReference type="EMBL" id="WEKT01000003">
    <property type="protein sequence ID" value="MZI92033.1"/>
    <property type="molecule type" value="Genomic_DNA"/>
</dbReference>
<dbReference type="SUPFAM" id="SSF52833">
    <property type="entry name" value="Thioredoxin-like"/>
    <property type="match status" value="1"/>
</dbReference>
<evidence type="ECO:0000313" key="6">
    <source>
        <dbReference type="Proteomes" id="UP000462621"/>
    </source>
</evidence>
<comment type="caution">
    <text evidence="5">The sequence shown here is derived from an EMBL/GenBank/DDBJ whole genome shotgun (WGS) entry which is preliminary data.</text>
</comment>
<evidence type="ECO:0000256" key="4">
    <source>
        <dbReference type="RuleBase" id="RU362029"/>
    </source>
</evidence>
<dbReference type="Proteomes" id="UP000462621">
    <property type="component" value="Unassembled WGS sequence"/>
</dbReference>
<evidence type="ECO:0000313" key="5">
    <source>
        <dbReference type="EMBL" id="MZI92033.1"/>
    </source>
</evidence>
<keyword evidence="2 4" id="KW-0560">Oxidoreductase</keyword>
<keyword evidence="6" id="KW-1185">Reference proteome</keyword>
<proteinExistence type="inferred from homology"/>
<dbReference type="RefSeq" id="WP_161153348.1">
    <property type="nucleotide sequence ID" value="NZ_WEKT01000003.1"/>
</dbReference>
<dbReference type="InterPro" id="IPR036249">
    <property type="entry name" value="Thioredoxin-like_sf"/>
</dbReference>
<comment type="catalytic activity">
    <reaction evidence="4">
        <text>[glutaredoxin]-dithiol + arsenate + glutathione + H(+) = glutathionyl-S-S-[glutaredoxin] + arsenite + H2O</text>
        <dbReference type="Rhea" id="RHEA:22016"/>
        <dbReference type="Rhea" id="RHEA-COMP:10729"/>
        <dbReference type="Rhea" id="RHEA-COMP:17668"/>
        <dbReference type="ChEBI" id="CHEBI:15377"/>
        <dbReference type="ChEBI" id="CHEBI:15378"/>
        <dbReference type="ChEBI" id="CHEBI:29242"/>
        <dbReference type="ChEBI" id="CHEBI:29950"/>
        <dbReference type="ChEBI" id="CHEBI:48597"/>
        <dbReference type="ChEBI" id="CHEBI:57925"/>
        <dbReference type="ChEBI" id="CHEBI:146199"/>
        <dbReference type="EC" id="1.20.4.1"/>
    </reaction>
</comment>
<dbReference type="Pfam" id="PF03960">
    <property type="entry name" value="ArsC"/>
    <property type="match status" value="1"/>
</dbReference>
<reference evidence="5 6" key="1">
    <citation type="submission" date="2019-10" db="EMBL/GenBank/DDBJ databases">
        <title>Vibrio sp. nov. isolated from a shrimp pond.</title>
        <authorList>
            <person name="Gomez-Gil B."/>
            <person name="Enciso-Ibarra J."/>
            <person name="Enciso-Ibarra K."/>
            <person name="Bolan-Mejia C."/>
        </authorList>
    </citation>
    <scope>NUCLEOTIDE SEQUENCE [LARGE SCALE GENOMIC DNA]</scope>
    <source>
        <strain evidence="5 6">CAIM 722</strain>
    </source>
</reference>
<dbReference type="PANTHER" id="PTHR30041">
    <property type="entry name" value="ARSENATE REDUCTASE"/>
    <property type="match status" value="1"/>
</dbReference>
<dbReference type="GO" id="GO:0008794">
    <property type="term" value="F:arsenate reductase (glutaredoxin) activity"/>
    <property type="evidence" value="ECO:0007669"/>
    <property type="project" value="UniProtKB-UniRule"/>
</dbReference>
<evidence type="ECO:0000256" key="3">
    <source>
        <dbReference type="PROSITE-ProRule" id="PRU01282"/>
    </source>
</evidence>
<evidence type="ECO:0000256" key="1">
    <source>
        <dbReference type="ARBA" id="ARBA00007198"/>
    </source>
</evidence>
<dbReference type="InterPro" id="IPR006660">
    <property type="entry name" value="Arsenate_reductase-like"/>
</dbReference>
<sequence>MSVVIYHNPRCSKSRETLVLLEANNVKPEVIKYLETPPDLAQLKHLYQQLGYTEVRKMMRTKEELYKSLNLGDSSVSDEDLFNAMVEHPKLIERPIVVANDKARIGRPPESVLEIL</sequence>
<dbReference type="EC" id="1.20.4.1" evidence="4"/>
<accession>A0A7X4RT35</accession>
<name>A0A7X4RT35_9VIBR</name>
<dbReference type="CDD" id="cd03034">
    <property type="entry name" value="ArsC_ArsC"/>
    <property type="match status" value="1"/>
</dbReference>
<dbReference type="PROSITE" id="PS51353">
    <property type="entry name" value="ARSC"/>
    <property type="match status" value="1"/>
</dbReference>
<dbReference type="Gene3D" id="3.40.30.10">
    <property type="entry name" value="Glutaredoxin"/>
    <property type="match status" value="1"/>
</dbReference>
<dbReference type="NCBIfam" id="TIGR00014">
    <property type="entry name" value="arsC"/>
    <property type="match status" value="1"/>
</dbReference>
<dbReference type="AlphaFoldDB" id="A0A7X4RT35"/>
<gene>
    <name evidence="5" type="primary">arsC</name>
    <name evidence="5" type="ORF">F9817_02290</name>
</gene>
<dbReference type="PANTHER" id="PTHR30041:SF4">
    <property type="entry name" value="ARSENATE REDUCTASE"/>
    <property type="match status" value="1"/>
</dbReference>
<comment type="similarity">
    <text evidence="1 3 4">Belongs to the ArsC family.</text>
</comment>
<evidence type="ECO:0000256" key="2">
    <source>
        <dbReference type="ARBA" id="ARBA00023002"/>
    </source>
</evidence>
<dbReference type="InterPro" id="IPR006659">
    <property type="entry name" value="Arsenate_reductase"/>
</dbReference>
<organism evidence="5 6">
    <name type="scientific">Vibrio eleionomae</name>
    <dbReference type="NCBI Taxonomy" id="2653505"/>
    <lineage>
        <taxon>Bacteria</taxon>
        <taxon>Pseudomonadati</taxon>
        <taxon>Pseudomonadota</taxon>
        <taxon>Gammaproteobacteria</taxon>
        <taxon>Vibrionales</taxon>
        <taxon>Vibrionaceae</taxon>
        <taxon>Vibrio</taxon>
    </lineage>
</organism>
<protein>
    <recommendedName>
        <fullName evidence="4">Arsenate reductase</fullName>
        <ecNumber evidence="4">1.20.4.1</ecNumber>
    </recommendedName>
</protein>